<reference evidence="2" key="1">
    <citation type="journal article" date="2012" name="PLoS Genet.">
        <title>The genomes of the fungal plant pathogens Cladosporium fulvum and Dothistroma septosporum reveal adaptation to different hosts and lifestyles but also signatures of common ancestry.</title>
        <authorList>
            <person name="de Wit P.J.G.M."/>
            <person name="van der Burgt A."/>
            <person name="Oekmen B."/>
            <person name="Stergiopoulos I."/>
            <person name="Abd-Elsalam K.A."/>
            <person name="Aerts A.L."/>
            <person name="Bahkali A.H."/>
            <person name="Beenen H.G."/>
            <person name="Chettri P."/>
            <person name="Cox M.P."/>
            <person name="Datema E."/>
            <person name="de Vries R.P."/>
            <person name="Dhillon B."/>
            <person name="Ganley A.R."/>
            <person name="Griffiths S.A."/>
            <person name="Guo Y."/>
            <person name="Hamelin R.C."/>
            <person name="Henrissat B."/>
            <person name="Kabir M.S."/>
            <person name="Jashni M.K."/>
            <person name="Kema G."/>
            <person name="Klaubauf S."/>
            <person name="Lapidus A."/>
            <person name="Levasseur A."/>
            <person name="Lindquist E."/>
            <person name="Mehrabi R."/>
            <person name="Ohm R.A."/>
            <person name="Owen T.J."/>
            <person name="Salamov A."/>
            <person name="Schwelm A."/>
            <person name="Schijlen E."/>
            <person name="Sun H."/>
            <person name="van den Burg H.A."/>
            <person name="van Ham R.C.H.J."/>
            <person name="Zhang S."/>
            <person name="Goodwin S.B."/>
            <person name="Grigoriev I.V."/>
            <person name="Collemare J."/>
            <person name="Bradshaw R.E."/>
        </authorList>
    </citation>
    <scope>NUCLEOTIDE SEQUENCE [LARGE SCALE GENOMIC DNA]</scope>
    <source>
        <strain evidence="2">NZE10 / CBS 128990</strain>
    </source>
</reference>
<sequence>MASTRWRRRWSRGKQTSYAPLRGDSITPLPALSSYLSLGSMSGRQGRASLKADIDKAVARIKFLLSTFDAIERFALTPHDHGKDDSHAAQELMRNLPQLSVDSSSIEPAPEVSWMERAKAMITTQVSICYEVVCVSDATTISPRRNVPLREISPCIQMKLPCGVIEDSYVIGRPKPHEVKQLLKPVTSKCRVATKSGNYSTRDGKDDRTKEATIHHFEEWLESRGTQASNGQNMAAKAGVAWDHLIKLDAEDLNLHWAQLPSGAREDVELTATRRFHALLNIYTDTKADPIDRVSEASANVAASAVLAPRK</sequence>
<accession>N1PEM4</accession>
<gene>
    <name evidence="1" type="ORF">DOTSEDRAFT_37372</name>
</gene>
<dbReference type="AlphaFoldDB" id="N1PEM4"/>
<name>N1PEM4_DOTSN</name>
<protein>
    <submittedName>
        <fullName evidence="1">Uncharacterized protein</fullName>
    </submittedName>
</protein>
<evidence type="ECO:0000313" key="1">
    <source>
        <dbReference type="EMBL" id="EME40564.1"/>
    </source>
</evidence>
<keyword evidence="2" id="KW-1185">Reference proteome</keyword>
<reference evidence="1 2" key="2">
    <citation type="journal article" date="2012" name="PLoS Pathog.">
        <title>Diverse lifestyles and strategies of plant pathogenesis encoded in the genomes of eighteen Dothideomycetes fungi.</title>
        <authorList>
            <person name="Ohm R.A."/>
            <person name="Feau N."/>
            <person name="Henrissat B."/>
            <person name="Schoch C.L."/>
            <person name="Horwitz B.A."/>
            <person name="Barry K.W."/>
            <person name="Condon B.J."/>
            <person name="Copeland A.C."/>
            <person name="Dhillon B."/>
            <person name="Glaser F."/>
            <person name="Hesse C.N."/>
            <person name="Kosti I."/>
            <person name="LaButti K."/>
            <person name="Lindquist E.A."/>
            <person name="Lucas S."/>
            <person name="Salamov A.A."/>
            <person name="Bradshaw R.E."/>
            <person name="Ciuffetti L."/>
            <person name="Hamelin R.C."/>
            <person name="Kema G.H.J."/>
            <person name="Lawrence C."/>
            <person name="Scott J.A."/>
            <person name="Spatafora J.W."/>
            <person name="Turgeon B.G."/>
            <person name="de Wit P.J.G.M."/>
            <person name="Zhong S."/>
            <person name="Goodwin S.B."/>
            <person name="Grigoriev I.V."/>
        </authorList>
    </citation>
    <scope>NUCLEOTIDE SEQUENCE [LARGE SCALE GENOMIC DNA]</scope>
    <source>
        <strain evidence="2">NZE10 / CBS 128990</strain>
    </source>
</reference>
<proteinExistence type="predicted"/>
<organism evidence="1 2">
    <name type="scientific">Dothistroma septosporum (strain NZE10 / CBS 128990)</name>
    <name type="common">Red band needle blight fungus</name>
    <name type="synonym">Mycosphaerella pini</name>
    <dbReference type="NCBI Taxonomy" id="675120"/>
    <lineage>
        <taxon>Eukaryota</taxon>
        <taxon>Fungi</taxon>
        <taxon>Dikarya</taxon>
        <taxon>Ascomycota</taxon>
        <taxon>Pezizomycotina</taxon>
        <taxon>Dothideomycetes</taxon>
        <taxon>Dothideomycetidae</taxon>
        <taxon>Mycosphaerellales</taxon>
        <taxon>Mycosphaerellaceae</taxon>
        <taxon>Dothistroma</taxon>
    </lineage>
</organism>
<dbReference type="OrthoDB" id="10637445at2759"/>
<evidence type="ECO:0000313" key="2">
    <source>
        <dbReference type="Proteomes" id="UP000016933"/>
    </source>
</evidence>
<dbReference type="HOGENOM" id="CLU_894360_0_0_1"/>
<dbReference type="Proteomes" id="UP000016933">
    <property type="component" value="Unassembled WGS sequence"/>
</dbReference>
<dbReference type="EMBL" id="KB446543">
    <property type="protein sequence ID" value="EME40564.1"/>
    <property type="molecule type" value="Genomic_DNA"/>
</dbReference>